<keyword evidence="3" id="KW-1185">Reference proteome</keyword>
<dbReference type="Proteomes" id="UP000198937">
    <property type="component" value="Unassembled WGS sequence"/>
</dbReference>
<dbReference type="InterPro" id="IPR042099">
    <property type="entry name" value="ANL_N_sf"/>
</dbReference>
<evidence type="ECO:0000313" key="2">
    <source>
        <dbReference type="EMBL" id="SCL56033.1"/>
    </source>
</evidence>
<dbReference type="RefSeq" id="WP_175440547.1">
    <property type="nucleotide sequence ID" value="NZ_BMMJ01000005.1"/>
</dbReference>
<dbReference type="Gene3D" id="3.40.50.12780">
    <property type="entry name" value="N-terminal domain of ligase-like"/>
    <property type="match status" value="1"/>
</dbReference>
<dbReference type="AlphaFoldDB" id="A0A1C6UQ57"/>
<dbReference type="PANTHER" id="PTHR45527">
    <property type="entry name" value="NONRIBOSOMAL PEPTIDE SYNTHETASE"/>
    <property type="match status" value="1"/>
</dbReference>
<dbReference type="GO" id="GO:0044550">
    <property type="term" value="P:secondary metabolite biosynthetic process"/>
    <property type="evidence" value="ECO:0007669"/>
    <property type="project" value="TreeGrafter"/>
</dbReference>
<dbReference type="PANTHER" id="PTHR45527:SF1">
    <property type="entry name" value="FATTY ACID SYNTHASE"/>
    <property type="match status" value="1"/>
</dbReference>
<dbReference type="GO" id="GO:0016874">
    <property type="term" value="F:ligase activity"/>
    <property type="evidence" value="ECO:0007669"/>
    <property type="project" value="UniProtKB-KW"/>
</dbReference>
<dbReference type="InterPro" id="IPR000873">
    <property type="entry name" value="AMP-dep_synth/lig_dom"/>
</dbReference>
<sequence length="470" mass="51104">MTDEWHDLLHGDRWRSTGTLWVEDGTEYTWEQVDALAATIEERITSAGPVRVVRVCSPAKLGCFAGQLAAWRTGCVAIADDGTLGPAELDLVRPELTLAVTVAPRPTVDERERAAESLPPQRIPAEVVAVNFTSGSTGSRKAVAVTRGNLVALFGCRGLDVPVTDRLTAGSFALSAYDGWWFDTWKAVAVGGRVVCLPNVNEDVFAWPELVEKYAVDRVLLPAAVVATLVEAMPECLAGIGWIFSGGEQFRATTYRQARRAGLTNRFVNLYGPTEATFATHRYDLPETLPSATIPIGRALDGCEQTLRDLDEPGTDRPELVVGGPLVCLGYLRDGTVSRRFTDPEGRPSYRTGDLVDDQDGDLVYAGRRDSQIKVNGVRVDAAALEHRVTGLAGVLDCRVVQDERLTVAFVRTADTPGDRDVQVGVESVVRQFSPAIRVHLIERFPTKTGGKVDTAALISLHREERDGPK</sequence>
<dbReference type="STRING" id="683228.GA0070617_3124"/>
<accession>A0A1C6UQ57</accession>
<dbReference type="GO" id="GO:0031177">
    <property type="term" value="F:phosphopantetheine binding"/>
    <property type="evidence" value="ECO:0007669"/>
    <property type="project" value="TreeGrafter"/>
</dbReference>
<dbReference type="SUPFAM" id="SSF56801">
    <property type="entry name" value="Acetyl-CoA synthetase-like"/>
    <property type="match status" value="1"/>
</dbReference>
<organism evidence="2 3">
    <name type="scientific">Micromonospora yangpuensis</name>
    <dbReference type="NCBI Taxonomy" id="683228"/>
    <lineage>
        <taxon>Bacteria</taxon>
        <taxon>Bacillati</taxon>
        <taxon>Actinomycetota</taxon>
        <taxon>Actinomycetes</taxon>
        <taxon>Micromonosporales</taxon>
        <taxon>Micromonosporaceae</taxon>
        <taxon>Micromonospora</taxon>
    </lineage>
</organism>
<feature type="domain" description="AMP-dependent synthetase/ligase" evidence="1">
    <location>
        <begin position="25"/>
        <end position="332"/>
    </location>
</feature>
<protein>
    <submittedName>
        <fullName evidence="2">Acyl-CoA synthetase (AMP-forming)/AMP-acid ligase II</fullName>
    </submittedName>
</protein>
<evidence type="ECO:0000259" key="1">
    <source>
        <dbReference type="Pfam" id="PF00501"/>
    </source>
</evidence>
<proteinExistence type="predicted"/>
<reference evidence="3" key="1">
    <citation type="submission" date="2016-06" db="EMBL/GenBank/DDBJ databases">
        <authorList>
            <person name="Varghese N."/>
            <person name="Submissions Spin"/>
        </authorList>
    </citation>
    <scope>NUCLEOTIDE SEQUENCE [LARGE SCALE GENOMIC DNA]</scope>
    <source>
        <strain evidence="3">DSM 45577</strain>
    </source>
</reference>
<dbReference type="Pfam" id="PF00501">
    <property type="entry name" value="AMP-binding"/>
    <property type="match status" value="1"/>
</dbReference>
<evidence type="ECO:0000313" key="3">
    <source>
        <dbReference type="Proteomes" id="UP000198937"/>
    </source>
</evidence>
<dbReference type="Gene3D" id="3.30.300.30">
    <property type="match status" value="1"/>
</dbReference>
<dbReference type="EMBL" id="FMIA01000002">
    <property type="protein sequence ID" value="SCL56033.1"/>
    <property type="molecule type" value="Genomic_DNA"/>
</dbReference>
<dbReference type="GO" id="GO:0005737">
    <property type="term" value="C:cytoplasm"/>
    <property type="evidence" value="ECO:0007669"/>
    <property type="project" value="TreeGrafter"/>
</dbReference>
<keyword evidence="2" id="KW-0436">Ligase</keyword>
<dbReference type="GO" id="GO:0043041">
    <property type="term" value="P:amino acid activation for nonribosomal peptide biosynthetic process"/>
    <property type="evidence" value="ECO:0007669"/>
    <property type="project" value="TreeGrafter"/>
</dbReference>
<gene>
    <name evidence="2" type="ORF">GA0070617_3124</name>
</gene>
<dbReference type="InterPro" id="IPR045851">
    <property type="entry name" value="AMP-bd_C_sf"/>
</dbReference>
<name>A0A1C6UQ57_9ACTN</name>